<dbReference type="InterPro" id="IPR025662">
    <property type="entry name" value="Sigma_54_int_dom_ATP-bd_1"/>
</dbReference>
<dbReference type="OrthoDB" id="9804019at2"/>
<reference evidence="7" key="4">
    <citation type="submission" date="2024-09" db="EMBL/GenBank/DDBJ databases">
        <authorList>
            <person name="Sun Q."/>
            <person name="Mori K."/>
        </authorList>
    </citation>
    <scope>NUCLEOTIDE SEQUENCE</scope>
    <source>
        <strain evidence="7">KCTC 62575</strain>
    </source>
</reference>
<dbReference type="PANTHER" id="PTHR32071">
    <property type="entry name" value="TRANSCRIPTIONAL REGULATORY PROTEIN"/>
    <property type="match status" value="1"/>
</dbReference>
<organism evidence="8 9">
    <name type="scientific">Acinetobacter sichuanensis</name>
    <dbReference type="NCBI Taxonomy" id="2136183"/>
    <lineage>
        <taxon>Bacteria</taxon>
        <taxon>Pseudomonadati</taxon>
        <taxon>Pseudomonadota</taxon>
        <taxon>Gammaproteobacteria</taxon>
        <taxon>Moraxellales</taxon>
        <taxon>Moraxellaceae</taxon>
        <taxon>Acinetobacter</taxon>
    </lineage>
</organism>
<dbReference type="EMBL" id="PYIX02000011">
    <property type="protein sequence ID" value="RFC83890.1"/>
    <property type="molecule type" value="Genomic_DNA"/>
</dbReference>
<dbReference type="InterPro" id="IPR002078">
    <property type="entry name" value="Sigma_54_int"/>
</dbReference>
<dbReference type="Pfam" id="PF00158">
    <property type="entry name" value="Sigma54_activat"/>
    <property type="match status" value="1"/>
</dbReference>
<comment type="caution">
    <text evidence="8">The sequence shown here is derived from an EMBL/GenBank/DDBJ whole genome shotgun (WGS) entry which is preliminary data.</text>
</comment>
<dbReference type="InterPro" id="IPR025944">
    <property type="entry name" value="Sigma_54_int_dom_CS"/>
</dbReference>
<dbReference type="PROSITE" id="PS50045">
    <property type="entry name" value="SIGMA54_INTERACT_4"/>
    <property type="match status" value="1"/>
</dbReference>
<name>A0A371YQZ0_9GAMM</name>
<proteinExistence type="predicted"/>
<dbReference type="InterPro" id="IPR009057">
    <property type="entry name" value="Homeodomain-like_sf"/>
</dbReference>
<dbReference type="SUPFAM" id="SSF52540">
    <property type="entry name" value="P-loop containing nucleoside triphosphate hydrolases"/>
    <property type="match status" value="1"/>
</dbReference>
<dbReference type="InterPro" id="IPR003593">
    <property type="entry name" value="AAA+_ATPase"/>
</dbReference>
<dbReference type="PRINTS" id="PR01590">
    <property type="entry name" value="HTHFIS"/>
</dbReference>
<dbReference type="Pfam" id="PF06505">
    <property type="entry name" value="XylR_N"/>
    <property type="match status" value="1"/>
</dbReference>
<dbReference type="EMBL" id="JBHRSF010000044">
    <property type="protein sequence ID" value="MFC2995951.1"/>
    <property type="molecule type" value="Genomic_DNA"/>
</dbReference>
<reference evidence="10" key="3">
    <citation type="journal article" date="2019" name="Int. J. Syst. Evol. Microbiol.">
        <title>The Global Catalogue of Microorganisms (GCM) 10K type strain sequencing project: providing services to taxonomists for standard genome sequencing and annotation.</title>
        <authorList>
            <consortium name="The Broad Institute Genomics Platform"/>
            <consortium name="The Broad Institute Genome Sequencing Center for Infectious Disease"/>
            <person name="Wu L."/>
            <person name="Ma J."/>
        </authorList>
    </citation>
    <scope>NUCLEOTIDE SEQUENCE [LARGE SCALE GENOMIC DNA]</scope>
    <source>
        <strain evidence="10">KCTC 62575</strain>
    </source>
</reference>
<evidence type="ECO:0000256" key="4">
    <source>
        <dbReference type="ARBA" id="ARBA00023125"/>
    </source>
</evidence>
<dbReference type="InterPro" id="IPR002197">
    <property type="entry name" value="HTH_Fis"/>
</dbReference>
<evidence type="ECO:0000256" key="2">
    <source>
        <dbReference type="ARBA" id="ARBA00022840"/>
    </source>
</evidence>
<dbReference type="FunFam" id="3.40.50.300:FF:000006">
    <property type="entry name" value="DNA-binding transcriptional regulator NtrC"/>
    <property type="match status" value="1"/>
</dbReference>
<dbReference type="SMART" id="SM00382">
    <property type="entry name" value="AAA"/>
    <property type="match status" value="1"/>
</dbReference>
<dbReference type="RefSeq" id="WP_107007877.1">
    <property type="nucleotide sequence ID" value="NZ_JBHRSF010000044.1"/>
</dbReference>
<dbReference type="GO" id="GO:0005524">
    <property type="term" value="F:ATP binding"/>
    <property type="evidence" value="ECO:0007669"/>
    <property type="project" value="UniProtKB-KW"/>
</dbReference>
<dbReference type="GO" id="GO:0006355">
    <property type="term" value="P:regulation of DNA-templated transcription"/>
    <property type="evidence" value="ECO:0007669"/>
    <property type="project" value="InterPro"/>
</dbReference>
<dbReference type="Gene3D" id="1.10.10.60">
    <property type="entry name" value="Homeodomain-like"/>
    <property type="match status" value="1"/>
</dbReference>
<protein>
    <submittedName>
        <fullName evidence="8">AAA family ATPase</fullName>
    </submittedName>
    <submittedName>
        <fullName evidence="7">Sigma 54-interacting transcriptional regulator</fullName>
    </submittedName>
</protein>
<evidence type="ECO:0000313" key="7">
    <source>
        <dbReference type="EMBL" id="MFC2995951.1"/>
    </source>
</evidence>
<feature type="domain" description="Sigma-54 factor interaction" evidence="6">
    <location>
        <begin position="234"/>
        <end position="463"/>
    </location>
</feature>
<dbReference type="AlphaFoldDB" id="A0A371YQZ0"/>
<dbReference type="Pfam" id="PF25601">
    <property type="entry name" value="AAA_lid_14"/>
    <property type="match status" value="1"/>
</dbReference>
<keyword evidence="10" id="KW-1185">Reference proteome</keyword>
<dbReference type="PROSITE" id="PS00676">
    <property type="entry name" value="SIGMA54_INTERACT_2"/>
    <property type="match status" value="1"/>
</dbReference>
<evidence type="ECO:0000313" key="8">
    <source>
        <dbReference type="EMBL" id="RFC83890.1"/>
    </source>
</evidence>
<dbReference type="Gene3D" id="1.10.8.60">
    <property type="match status" value="1"/>
</dbReference>
<keyword evidence="4" id="KW-0238">DNA-binding</keyword>
<dbReference type="InterPro" id="IPR010523">
    <property type="entry name" value="XylR_N"/>
</dbReference>
<reference evidence="7" key="1">
    <citation type="journal article" date="2014" name="Int. J. Syst. Evol. Microbiol.">
        <title>Complete genome of a new Firmicutes species belonging to the dominant human colonic microbiota ('Ruminococcus bicirculans') reveals two chromosomes and a selective capacity to utilize plant glucans.</title>
        <authorList>
            <consortium name="NISC Comparative Sequencing Program"/>
            <person name="Wegmann U."/>
            <person name="Louis P."/>
            <person name="Goesmann A."/>
            <person name="Henrissat B."/>
            <person name="Duncan S.H."/>
            <person name="Flint H.J."/>
        </authorList>
    </citation>
    <scope>NUCLEOTIDE SEQUENCE</scope>
    <source>
        <strain evidence="7">KCTC 62575</strain>
    </source>
</reference>
<gene>
    <name evidence="7" type="ORF">ACFODO_11840</name>
    <name evidence="8" type="ORF">C9E89_008795</name>
</gene>
<dbReference type="GO" id="GO:0043565">
    <property type="term" value="F:sequence-specific DNA binding"/>
    <property type="evidence" value="ECO:0007669"/>
    <property type="project" value="InterPro"/>
</dbReference>
<dbReference type="InterPro" id="IPR025943">
    <property type="entry name" value="Sigma_54_int_dom_ATP-bd_2"/>
</dbReference>
<dbReference type="SUPFAM" id="SSF46689">
    <property type="entry name" value="Homeodomain-like"/>
    <property type="match status" value="1"/>
</dbReference>
<accession>A0A371YQZ0</accession>
<evidence type="ECO:0000313" key="10">
    <source>
        <dbReference type="Proteomes" id="UP001595455"/>
    </source>
</evidence>
<dbReference type="Pfam" id="PF02954">
    <property type="entry name" value="HTH_8"/>
    <property type="match status" value="1"/>
</dbReference>
<sequence length="558" mass="63279">MQKYQRLTGWDENSPGIAEIASKLKFSFDTGEIWLDEERMILLHSSSFIELYKELINTLGSQRARGVLTRIGYASGLRDAEIIKARYKNLPDLEMLHKGTLLHSLEGMVLVELKEVEIDINAGKYYVDAIWKNSIESQIHSNIFNHTGVPTSWIETGYATGFVSGITGKFILHKDVEHTLEGTRFIGKPLEEWENTEEYLELYNPDSIVEKILDLQEELDQLKASIPLTLPFDIIGQSKTFKEAWMLAEKASKSPVTVLLLGETGVGKEVFARQLHQTSLRSNNAFVAVNCGALPDDLIESELFGVEKGAYTGAHISRIGRFERAEGGTIFLDEIGELSSSAQTRLLRVLQNGELDRLGDTQTRKIDVRVIAATNVNLLEAVEKGTFRRDLYFRLNVFPIVIPPLRERKEDIYSLAQLFIEKFSQREGKKIKGLTDKAYKQLNTYDWPGNIRELENAMERAIILVDDHCYIDESMLFLNSSEYKVTFLNQDGNIELSEKDPDRKIIEEIIKRQIPLEVLEKKIAIQAIHECDGNLSAAARLMGITRAQIGYLFKKLSS</sequence>
<dbReference type="PROSITE" id="PS00688">
    <property type="entry name" value="SIGMA54_INTERACT_3"/>
    <property type="match status" value="1"/>
</dbReference>
<keyword evidence="5" id="KW-0804">Transcription</keyword>
<evidence type="ECO:0000256" key="3">
    <source>
        <dbReference type="ARBA" id="ARBA00023015"/>
    </source>
</evidence>
<keyword evidence="3" id="KW-0805">Transcription regulation</keyword>
<dbReference type="Proteomes" id="UP000240957">
    <property type="component" value="Unassembled WGS sequence"/>
</dbReference>
<dbReference type="Gene3D" id="3.40.50.300">
    <property type="entry name" value="P-loop containing nucleotide triphosphate hydrolases"/>
    <property type="match status" value="1"/>
</dbReference>
<keyword evidence="1" id="KW-0547">Nucleotide-binding</keyword>
<evidence type="ECO:0000256" key="5">
    <source>
        <dbReference type="ARBA" id="ARBA00023163"/>
    </source>
</evidence>
<dbReference type="Proteomes" id="UP001595455">
    <property type="component" value="Unassembled WGS sequence"/>
</dbReference>
<dbReference type="InterPro" id="IPR027417">
    <property type="entry name" value="P-loop_NTPase"/>
</dbReference>
<evidence type="ECO:0000313" key="9">
    <source>
        <dbReference type="Proteomes" id="UP000240957"/>
    </source>
</evidence>
<dbReference type="PROSITE" id="PS00675">
    <property type="entry name" value="SIGMA54_INTERACT_1"/>
    <property type="match status" value="1"/>
</dbReference>
<dbReference type="InterPro" id="IPR058031">
    <property type="entry name" value="AAA_lid_NorR"/>
</dbReference>
<keyword evidence="2" id="KW-0067">ATP-binding</keyword>
<evidence type="ECO:0000256" key="1">
    <source>
        <dbReference type="ARBA" id="ARBA00022741"/>
    </source>
</evidence>
<dbReference type="PANTHER" id="PTHR32071:SF121">
    <property type="entry name" value="SIGMA L-DEPENDENT TRANSCRIPTIONAL REGULATOR YQIR-RELATED"/>
    <property type="match status" value="1"/>
</dbReference>
<dbReference type="CDD" id="cd00009">
    <property type="entry name" value="AAA"/>
    <property type="match status" value="1"/>
</dbReference>
<evidence type="ECO:0000259" key="6">
    <source>
        <dbReference type="PROSITE" id="PS50045"/>
    </source>
</evidence>
<reference evidence="8 9" key="2">
    <citation type="submission" date="2018-08" db="EMBL/GenBank/DDBJ databases">
        <title>The draft genome of Acinetobacter sichuanensis strain WCHAc060041.</title>
        <authorList>
            <person name="Qin J."/>
            <person name="Feng Y."/>
            <person name="Zong Z."/>
        </authorList>
    </citation>
    <scope>NUCLEOTIDE SEQUENCE [LARGE SCALE GENOMIC DNA]</scope>
    <source>
        <strain evidence="8 9">WCHAc060041</strain>
    </source>
</reference>